<sequence>MDKKKLTLLFDGGCPLCQREISFISSRDKLNNISFVDIDAPDYDSGLYCGISYREAMGRIHGITDKGDIVKDVQAFREAYSLVGLGWFYAPTSWPLLRPLFDKFYEIWSHWRFNVTGRPSLDQLCKDRELTINK</sequence>
<dbReference type="GO" id="GO:0015035">
    <property type="term" value="F:protein-disulfide reductase activity"/>
    <property type="evidence" value="ECO:0007669"/>
    <property type="project" value="InterPro"/>
</dbReference>
<dbReference type="KEGG" id="pma:Pro_1465"/>
<accession>Q7VAJ7</accession>
<proteinExistence type="predicted"/>
<reference evidence="1 2" key="1">
    <citation type="journal article" date="2003" name="Proc. Natl. Acad. Sci. U.S.A.">
        <title>Genome sequence of the cyanobacterium Prochlorococcus marinus SS120, a nearly minimal oxyphototrophic genome.</title>
        <authorList>
            <person name="Dufresne A."/>
            <person name="Salanoubat M."/>
            <person name="Partensky F."/>
            <person name="Artiguenave F."/>
            <person name="Axmann I.M."/>
            <person name="Barbe V."/>
            <person name="Duprat S."/>
            <person name="Galperin M.Y."/>
            <person name="Koonin E.V."/>
            <person name="Le Gall F."/>
            <person name="Makarova K.S."/>
            <person name="Ostrowski M."/>
            <person name="Oztas S."/>
            <person name="Robert C."/>
            <person name="Rogozin I.B."/>
            <person name="Scanlan D.J."/>
            <person name="Tandeau de Marsac N."/>
            <person name="Weissenbach J."/>
            <person name="Wincker P."/>
            <person name="Wolf Y.I."/>
            <person name="Hess W.R."/>
        </authorList>
    </citation>
    <scope>NUCLEOTIDE SEQUENCE [LARGE SCALE GENOMIC DNA]</scope>
    <source>
        <strain evidence="2">SARG / CCMP1375 / SS120</strain>
    </source>
</reference>
<organism evidence="1 2">
    <name type="scientific">Prochlorococcus marinus (strain SARG / CCMP1375 / SS120)</name>
    <dbReference type="NCBI Taxonomy" id="167539"/>
    <lineage>
        <taxon>Bacteria</taxon>
        <taxon>Bacillati</taxon>
        <taxon>Cyanobacteriota</taxon>
        <taxon>Cyanophyceae</taxon>
        <taxon>Synechococcales</taxon>
        <taxon>Prochlorococcaceae</taxon>
        <taxon>Prochlorococcus</taxon>
    </lineage>
</organism>
<dbReference type="PANTHER" id="PTHR34290:SF2">
    <property type="entry name" value="OS04G0668800 PROTEIN"/>
    <property type="match status" value="1"/>
</dbReference>
<name>Q7VAJ7_PROMA</name>
<dbReference type="Proteomes" id="UP000001420">
    <property type="component" value="Chromosome"/>
</dbReference>
<dbReference type="Pfam" id="PF04134">
    <property type="entry name" value="DCC1-like"/>
    <property type="match status" value="1"/>
</dbReference>
<evidence type="ECO:0000313" key="1">
    <source>
        <dbReference type="EMBL" id="AAQ00509.1"/>
    </source>
</evidence>
<dbReference type="PANTHER" id="PTHR34290">
    <property type="entry name" value="SI:CH73-390P7.2"/>
    <property type="match status" value="1"/>
</dbReference>
<evidence type="ECO:0000313" key="2">
    <source>
        <dbReference type="Proteomes" id="UP000001420"/>
    </source>
</evidence>
<dbReference type="AlphaFoldDB" id="Q7VAJ7"/>
<dbReference type="eggNOG" id="COG3011">
    <property type="taxonomic scope" value="Bacteria"/>
</dbReference>
<dbReference type="EMBL" id="AE017126">
    <property type="protein sequence ID" value="AAQ00509.1"/>
    <property type="molecule type" value="Genomic_DNA"/>
</dbReference>
<dbReference type="InterPro" id="IPR007263">
    <property type="entry name" value="DCC1-like"/>
</dbReference>
<protein>
    <submittedName>
        <fullName evidence="1">Uncharacterized conserved protein</fullName>
    </submittedName>
</protein>
<dbReference type="RefSeq" id="WP_011125616.1">
    <property type="nucleotide sequence ID" value="NC_005042.1"/>
</dbReference>
<dbReference type="EnsemblBacteria" id="AAQ00509">
    <property type="protein sequence ID" value="AAQ00509"/>
    <property type="gene ID" value="Pro_1465"/>
</dbReference>
<dbReference type="PATRIC" id="fig|167539.5.peg.1541"/>
<gene>
    <name evidence="1" type="ordered locus">Pro_1465</name>
</gene>
<keyword evidence="2" id="KW-1185">Reference proteome</keyword>
<dbReference type="OrthoDB" id="5294764at2"/>
<dbReference type="HOGENOM" id="CLU_086500_2_0_3"/>
<dbReference type="InterPro" id="IPR044691">
    <property type="entry name" value="DCC1_Trx"/>
</dbReference>